<dbReference type="InterPro" id="IPR045881">
    <property type="entry name" value="MNM1-like"/>
</dbReference>
<evidence type="ECO:0000256" key="1">
    <source>
        <dbReference type="SAM" id="MobiDB-lite"/>
    </source>
</evidence>
<organism evidence="2 3">
    <name type="scientific">Camelina sativa</name>
    <name type="common">False flax</name>
    <name type="synonym">Myagrum sativum</name>
    <dbReference type="NCBI Taxonomy" id="90675"/>
    <lineage>
        <taxon>Eukaryota</taxon>
        <taxon>Viridiplantae</taxon>
        <taxon>Streptophyta</taxon>
        <taxon>Embryophyta</taxon>
        <taxon>Tracheophyta</taxon>
        <taxon>Spermatophyta</taxon>
        <taxon>Magnoliopsida</taxon>
        <taxon>eudicotyledons</taxon>
        <taxon>Gunneridae</taxon>
        <taxon>Pentapetalae</taxon>
        <taxon>rosids</taxon>
        <taxon>malvids</taxon>
        <taxon>Brassicales</taxon>
        <taxon>Brassicaceae</taxon>
        <taxon>Camelineae</taxon>
        <taxon>Camelina</taxon>
    </lineage>
</organism>
<feature type="region of interest" description="Disordered" evidence="1">
    <location>
        <begin position="166"/>
        <end position="188"/>
    </location>
</feature>
<reference evidence="3" key="2">
    <citation type="submission" date="2025-08" db="UniProtKB">
        <authorList>
            <consortium name="RefSeq"/>
        </authorList>
    </citation>
    <scope>IDENTIFICATION</scope>
    <source>
        <tissue evidence="3">Leaf</tissue>
    </source>
</reference>
<feature type="compositionally biased region" description="Basic residues" evidence="1">
    <location>
        <begin position="174"/>
        <end position="183"/>
    </location>
</feature>
<feature type="compositionally biased region" description="Basic residues" evidence="1">
    <location>
        <begin position="63"/>
        <end position="73"/>
    </location>
</feature>
<name>A0ABM0ULX3_CAMSA</name>
<dbReference type="PANTHER" id="PTHR34682">
    <property type="entry name" value="AT HOOK MOTIF-CONTAINING PROTEIN"/>
    <property type="match status" value="1"/>
</dbReference>
<evidence type="ECO:0000313" key="3">
    <source>
        <dbReference type="RefSeq" id="XP_010443074.1"/>
    </source>
</evidence>
<gene>
    <name evidence="3" type="primary">LOC104726021</name>
</gene>
<dbReference type="GeneID" id="104726021"/>
<sequence length="319" mass="35660">MNPEAQTWKKPLPCLTNVVIATRLEKKKKAEERGEEKSQLLKEMEKEGHEENNHTVSGDLMAKRKRGRPRKHLRLESNERSPLVTPPGLSRTQIRQRHDDDEAMVGQQITGVIEATFDAGFLLSVKVGNSDSMLRGVVFKPGHCDPVSVDNDVAPDVPMIRRNSDVMHHDGSAKRGRKSRFREKRGSGVRNRALVPIQPKNLLVPVVLQPSHHLQNGGGRVPIHHSPMQTETGSQASNGKPFETLLTQVMNKGQVHHTAQSIEPESDEQALSIEPLQAIHPVHPVHMPKPMPCYGRGQMTELLQAVQENVRETHFSQGH</sequence>
<feature type="compositionally biased region" description="Basic and acidic residues" evidence="1">
    <location>
        <begin position="28"/>
        <end position="53"/>
    </location>
</feature>
<dbReference type="PANTHER" id="PTHR34682:SF1">
    <property type="entry name" value="PROTEIN METABOLIC NETWORK MODULATOR 1"/>
    <property type="match status" value="1"/>
</dbReference>
<reference evidence="2" key="1">
    <citation type="journal article" date="2014" name="Nat. Commun.">
        <title>The emerging biofuel crop Camelina sativa retains a highly undifferentiated hexaploid genome structure.</title>
        <authorList>
            <person name="Kagale S."/>
            <person name="Koh C."/>
            <person name="Nixon J."/>
            <person name="Bollina V."/>
            <person name="Clarke W.E."/>
            <person name="Tuteja R."/>
            <person name="Spillane C."/>
            <person name="Robinson S.J."/>
            <person name="Links M.G."/>
            <person name="Clarke C."/>
            <person name="Higgins E.E."/>
            <person name="Huebert T."/>
            <person name="Sharpe A.G."/>
            <person name="Parkin I.A."/>
        </authorList>
    </citation>
    <scope>NUCLEOTIDE SEQUENCE [LARGE SCALE GENOMIC DNA]</scope>
    <source>
        <strain evidence="2">cv. DH55</strain>
    </source>
</reference>
<proteinExistence type="predicted"/>
<protein>
    <submittedName>
        <fullName evidence="3">Uncharacterized protein LOC104726021 isoform X1</fullName>
    </submittedName>
</protein>
<feature type="region of interest" description="Disordered" evidence="1">
    <location>
        <begin position="23"/>
        <end position="96"/>
    </location>
</feature>
<keyword evidence="2" id="KW-1185">Reference proteome</keyword>
<evidence type="ECO:0000313" key="2">
    <source>
        <dbReference type="Proteomes" id="UP000694864"/>
    </source>
</evidence>
<dbReference type="RefSeq" id="XP_010443074.1">
    <property type="nucleotide sequence ID" value="XM_010444772.2"/>
</dbReference>
<dbReference type="Proteomes" id="UP000694864">
    <property type="component" value="Chromosome 11"/>
</dbReference>
<accession>A0ABM0ULX3</accession>